<evidence type="ECO:0000313" key="2">
    <source>
        <dbReference type="Proteomes" id="UP000036681"/>
    </source>
</evidence>
<reference evidence="3" key="1">
    <citation type="submission" date="2023-03" db="UniProtKB">
        <authorList>
            <consortium name="WormBaseParasite"/>
        </authorList>
    </citation>
    <scope>IDENTIFICATION</scope>
</reference>
<dbReference type="SUPFAM" id="SSF52540">
    <property type="entry name" value="P-loop containing nucleoside triphosphate hydrolases"/>
    <property type="match status" value="1"/>
</dbReference>
<dbReference type="PANTHER" id="PTHR14074:SF16">
    <property type="entry name" value="ANTIVIRAL INNATE IMMUNE RESPONSE RECEPTOR RIG-I"/>
    <property type="match status" value="1"/>
</dbReference>
<dbReference type="Gene3D" id="3.40.50.300">
    <property type="entry name" value="P-loop containing nucleotide triphosphate hydrolases"/>
    <property type="match status" value="1"/>
</dbReference>
<dbReference type="SMART" id="SM00487">
    <property type="entry name" value="DEXDc"/>
    <property type="match status" value="1"/>
</dbReference>
<dbReference type="AlphaFoldDB" id="A0A9J2Q1G2"/>
<evidence type="ECO:0000313" key="3">
    <source>
        <dbReference type="WBParaSite" id="ALUE_0001606801-mRNA-1"/>
    </source>
</evidence>
<dbReference type="InterPro" id="IPR051363">
    <property type="entry name" value="RLR_Helicase"/>
</dbReference>
<dbReference type="GO" id="GO:0005524">
    <property type="term" value="F:ATP binding"/>
    <property type="evidence" value="ECO:0007669"/>
    <property type="project" value="InterPro"/>
</dbReference>
<feature type="domain" description="Helicase ATP-binding" evidence="1">
    <location>
        <begin position="311"/>
        <end position="482"/>
    </location>
</feature>
<name>A0A9J2Q1G2_ASCLU</name>
<accession>A0A9J2Q1G2</accession>
<dbReference type="WBParaSite" id="ALUE_0001606801-mRNA-1">
    <property type="protein sequence ID" value="ALUE_0001606801-mRNA-1"/>
    <property type="gene ID" value="ALUE_0001606801"/>
</dbReference>
<dbReference type="PANTHER" id="PTHR14074">
    <property type="entry name" value="HELICASE WITH DEATH DOMAIN-RELATED"/>
    <property type="match status" value="1"/>
</dbReference>
<dbReference type="InterPro" id="IPR014001">
    <property type="entry name" value="Helicase_ATP-bd"/>
</dbReference>
<dbReference type="PROSITE" id="PS51192">
    <property type="entry name" value="HELICASE_ATP_BIND_1"/>
    <property type="match status" value="1"/>
</dbReference>
<dbReference type="InterPro" id="IPR011545">
    <property type="entry name" value="DEAD/DEAH_box_helicase_dom"/>
</dbReference>
<sequence>MEQQLELHYQMALLKLFDDAIIKRLAVNHSKVDDLLPLVPYGEVERLRQLHNYNWISFAEEFWKLLFNAPTHGALYDSVLAFLYRCEGESLLHRRLCLLSERGHRKDILSILGRIDDFLKAMDPLVVYEYLSSLSEHHRQILLPVQQILRKKGMLAAKKQILRSLPELGSDASFDFLHAVAISGDDGKNLVNDIYPNFHQVYREFYPICKCCNIMTQYSLISSSRFVSKLLLNDRQENYRRVVGVVYYVAPHTPLAKVIESCGQSDPNPFKVDLNFECLPPPEAEKFMDDIIDALYDEDVISLRCYQEELAEPAYDGYNTIVCAPTGSGKTIVAASVIRQHLIQGKLANKPNKVCFLVTNTTFLSQQAELLQGFLRGRWKIVALSGTSGADVPLVQTFYSNDVIVITPQMIVNLLNGKSMTDELMPFSLTMFSLIVFDEAHHADEKHPYNGYLIVEVIGLTASLGVGRAKNEVEAQGHIIKMCANLDAHVLSRVRVNMSELRNYSKIDNQLLYREVFQ</sequence>
<dbReference type="Proteomes" id="UP000036681">
    <property type="component" value="Unplaced"/>
</dbReference>
<dbReference type="GO" id="GO:0003676">
    <property type="term" value="F:nucleic acid binding"/>
    <property type="evidence" value="ECO:0007669"/>
    <property type="project" value="InterPro"/>
</dbReference>
<keyword evidence="2" id="KW-1185">Reference proteome</keyword>
<evidence type="ECO:0000259" key="1">
    <source>
        <dbReference type="PROSITE" id="PS51192"/>
    </source>
</evidence>
<proteinExistence type="predicted"/>
<protein>
    <submittedName>
        <fullName evidence="3">Helicase ATP-binding domain-containing protein</fullName>
    </submittedName>
</protein>
<dbReference type="InterPro" id="IPR027417">
    <property type="entry name" value="P-loop_NTPase"/>
</dbReference>
<dbReference type="Pfam" id="PF00270">
    <property type="entry name" value="DEAD"/>
    <property type="match status" value="1"/>
</dbReference>
<dbReference type="GO" id="GO:0005737">
    <property type="term" value="C:cytoplasm"/>
    <property type="evidence" value="ECO:0007669"/>
    <property type="project" value="TreeGrafter"/>
</dbReference>
<organism evidence="2 3">
    <name type="scientific">Ascaris lumbricoides</name>
    <name type="common">Giant roundworm</name>
    <dbReference type="NCBI Taxonomy" id="6252"/>
    <lineage>
        <taxon>Eukaryota</taxon>
        <taxon>Metazoa</taxon>
        <taxon>Ecdysozoa</taxon>
        <taxon>Nematoda</taxon>
        <taxon>Chromadorea</taxon>
        <taxon>Rhabditida</taxon>
        <taxon>Spirurina</taxon>
        <taxon>Ascaridomorpha</taxon>
        <taxon>Ascaridoidea</taxon>
        <taxon>Ascarididae</taxon>
        <taxon>Ascaris</taxon>
    </lineage>
</organism>